<dbReference type="PANTHER" id="PTHR33154:SF32">
    <property type="entry name" value="TRANSCRIPTIONAL REGULATORY PROTEIN"/>
    <property type="match status" value="1"/>
</dbReference>
<keyword evidence="3" id="KW-0804">Transcription</keyword>
<keyword evidence="2" id="KW-0238">DNA-binding</keyword>
<dbReference type="PROSITE" id="PS50987">
    <property type="entry name" value="HTH_ARSR_2"/>
    <property type="match status" value="1"/>
</dbReference>
<evidence type="ECO:0000259" key="4">
    <source>
        <dbReference type="PROSITE" id="PS50987"/>
    </source>
</evidence>
<keyword evidence="1" id="KW-0805">Transcription regulation</keyword>
<dbReference type="InterPro" id="IPR036390">
    <property type="entry name" value="WH_DNA-bd_sf"/>
</dbReference>
<dbReference type="Pfam" id="PF01022">
    <property type="entry name" value="HTH_5"/>
    <property type="match status" value="1"/>
</dbReference>
<evidence type="ECO:0000256" key="3">
    <source>
        <dbReference type="ARBA" id="ARBA00023163"/>
    </source>
</evidence>
<dbReference type="CDD" id="cd00090">
    <property type="entry name" value="HTH_ARSR"/>
    <property type="match status" value="1"/>
</dbReference>
<dbReference type="InterPro" id="IPR001845">
    <property type="entry name" value="HTH_ArsR_DNA-bd_dom"/>
</dbReference>
<organism evidence="5 6">
    <name type="scientific">Candidatus Phycosocius bacilliformis</name>
    <dbReference type="NCBI Taxonomy" id="1445552"/>
    <lineage>
        <taxon>Bacteria</taxon>
        <taxon>Pseudomonadati</taxon>
        <taxon>Pseudomonadota</taxon>
        <taxon>Alphaproteobacteria</taxon>
        <taxon>Caulobacterales</taxon>
        <taxon>Caulobacterales incertae sedis</taxon>
        <taxon>Candidatus Phycosocius</taxon>
    </lineage>
</organism>
<comment type="caution">
    <text evidence="5">The sequence shown here is derived from an EMBL/GenBank/DDBJ whole genome shotgun (WGS) entry which is preliminary data.</text>
</comment>
<evidence type="ECO:0000313" key="6">
    <source>
        <dbReference type="Proteomes" id="UP000245086"/>
    </source>
</evidence>
<gene>
    <name evidence="5" type="ORF">PbB2_01594</name>
</gene>
<dbReference type="InterPro" id="IPR011991">
    <property type="entry name" value="ArsR-like_HTH"/>
</dbReference>
<dbReference type="InterPro" id="IPR036388">
    <property type="entry name" value="WH-like_DNA-bd_sf"/>
</dbReference>
<proteinExistence type="predicted"/>
<dbReference type="Gene3D" id="1.10.10.10">
    <property type="entry name" value="Winged helix-like DNA-binding domain superfamily/Winged helix DNA-binding domain"/>
    <property type="match status" value="1"/>
</dbReference>
<dbReference type="GO" id="GO:0003677">
    <property type="term" value="F:DNA binding"/>
    <property type="evidence" value="ECO:0007669"/>
    <property type="project" value="UniProtKB-KW"/>
</dbReference>
<evidence type="ECO:0000256" key="2">
    <source>
        <dbReference type="ARBA" id="ARBA00023125"/>
    </source>
</evidence>
<accession>A0A2P2EA55</accession>
<dbReference type="EMBL" id="BFBR01000004">
    <property type="protein sequence ID" value="GBF57923.1"/>
    <property type="molecule type" value="Genomic_DNA"/>
</dbReference>
<evidence type="ECO:0000256" key="1">
    <source>
        <dbReference type="ARBA" id="ARBA00023015"/>
    </source>
</evidence>
<name>A0A2P2EA55_9PROT</name>
<dbReference type="AlphaFoldDB" id="A0A2P2EA55"/>
<feature type="domain" description="HTH arsR-type" evidence="4">
    <location>
        <begin position="1"/>
        <end position="81"/>
    </location>
</feature>
<evidence type="ECO:0000313" key="5">
    <source>
        <dbReference type="EMBL" id="GBF57923.1"/>
    </source>
</evidence>
<dbReference type="Proteomes" id="UP000245086">
    <property type="component" value="Unassembled WGS sequence"/>
</dbReference>
<dbReference type="PANTHER" id="PTHR33154">
    <property type="entry name" value="TRANSCRIPTIONAL REGULATOR, ARSR FAMILY"/>
    <property type="match status" value="1"/>
</dbReference>
<sequence length="81" mass="8787">MTWLKSPCDHFPPQVHADLVKDGVCGVFIAEKLGMTPATASAHLSVLVEAGLVTSKRLGKWTYFKRNEASLQAFSQGIADL</sequence>
<protein>
    <recommendedName>
        <fullName evidence="4">HTH arsR-type domain-containing protein</fullName>
    </recommendedName>
</protein>
<dbReference type="InterPro" id="IPR051081">
    <property type="entry name" value="HTH_MetalResp_TranReg"/>
</dbReference>
<reference evidence="5 6" key="1">
    <citation type="journal article" date="2018" name="Genome Announc.">
        <title>Draft Genome Sequence of "Candidatus Phycosocius bacilliformis," an Alphaproteobacterial Ectosymbiont of the Hydrocarbon-Producing Green Alga Botryococcus braunii.</title>
        <authorList>
            <person name="Tanabe Y."/>
            <person name="Yamaguchi H."/>
            <person name="Watanabe M.M."/>
        </authorList>
    </citation>
    <scope>NUCLEOTIDE SEQUENCE [LARGE SCALE GENOMIC DNA]</scope>
    <source>
        <strain evidence="5 6">BOTRYCO-2</strain>
    </source>
</reference>
<dbReference type="GO" id="GO:0003700">
    <property type="term" value="F:DNA-binding transcription factor activity"/>
    <property type="evidence" value="ECO:0007669"/>
    <property type="project" value="InterPro"/>
</dbReference>
<keyword evidence="6" id="KW-1185">Reference proteome</keyword>
<dbReference type="SUPFAM" id="SSF46785">
    <property type="entry name" value="Winged helix' DNA-binding domain"/>
    <property type="match status" value="1"/>
</dbReference>